<protein>
    <submittedName>
        <fullName evidence="1">Uncharacterized protein</fullName>
    </submittedName>
</protein>
<dbReference type="Proteomes" id="UP000821845">
    <property type="component" value="Chromosome 9"/>
</dbReference>
<comment type="caution">
    <text evidence="1">The sequence shown here is derived from an EMBL/GenBank/DDBJ whole genome shotgun (WGS) entry which is preliminary data.</text>
</comment>
<evidence type="ECO:0000313" key="2">
    <source>
        <dbReference type="Proteomes" id="UP000821845"/>
    </source>
</evidence>
<gene>
    <name evidence="1" type="ORF">HPB50_011945</name>
</gene>
<proteinExistence type="predicted"/>
<organism evidence="1 2">
    <name type="scientific">Hyalomma asiaticum</name>
    <name type="common">Tick</name>
    <dbReference type="NCBI Taxonomy" id="266040"/>
    <lineage>
        <taxon>Eukaryota</taxon>
        <taxon>Metazoa</taxon>
        <taxon>Ecdysozoa</taxon>
        <taxon>Arthropoda</taxon>
        <taxon>Chelicerata</taxon>
        <taxon>Arachnida</taxon>
        <taxon>Acari</taxon>
        <taxon>Parasitiformes</taxon>
        <taxon>Ixodida</taxon>
        <taxon>Ixodoidea</taxon>
        <taxon>Ixodidae</taxon>
        <taxon>Hyalomminae</taxon>
        <taxon>Hyalomma</taxon>
    </lineage>
</organism>
<evidence type="ECO:0000313" key="1">
    <source>
        <dbReference type="EMBL" id="KAH6922280.1"/>
    </source>
</evidence>
<keyword evidence="2" id="KW-1185">Reference proteome</keyword>
<dbReference type="EMBL" id="CM023489">
    <property type="protein sequence ID" value="KAH6922280.1"/>
    <property type="molecule type" value="Genomic_DNA"/>
</dbReference>
<sequence length="434" mass="48326">MVAHDHRHVDHALASPNHDLLVCRTQSPASKAEPPFRRRSRAGLERMATWEYTLTGFSDFLEQRNVAFIEPMDSARICSVCGVVPCRSIKLPCGHVLCQLCRRQVTGQDGCPVDGSKFAEADLVVMVFRQTDLEQHRVLCIVGGQKCGFSAKLCDLSHHVAQCGKSEAVCGKCHRLVARDDAVSHYRHCRGEFYTATTNDSAATTVAENIVAIRNELEALRHQISSEITSREAVVNGANTLIDRIAWLQSNISQAADVMYGAQGDRQDAVAESINKAPIAPGPYRAALKPGVYIATCKFVDVYSGCSVLKQGDVQQRMLTEAVTMAGYTFKLACEFKNEENEVRACFAFILRHGEWDDHVDWPFRKKVTLTVAHPRYVEKDINLPVSVDHHDAAKKPAPMVPNCGSWTEALRWKDIDEHGYIANRALYVNVQFE</sequence>
<accession>A0ACB7RJG8</accession>
<name>A0ACB7RJG8_HYAAI</name>
<reference evidence="1" key="1">
    <citation type="submission" date="2020-05" db="EMBL/GenBank/DDBJ databases">
        <title>Large-scale comparative analyses of tick genomes elucidate their genetic diversity and vector capacities.</title>
        <authorList>
            <person name="Jia N."/>
            <person name="Wang J."/>
            <person name="Shi W."/>
            <person name="Du L."/>
            <person name="Sun Y."/>
            <person name="Zhan W."/>
            <person name="Jiang J."/>
            <person name="Wang Q."/>
            <person name="Zhang B."/>
            <person name="Ji P."/>
            <person name="Sakyi L.B."/>
            <person name="Cui X."/>
            <person name="Yuan T."/>
            <person name="Jiang B."/>
            <person name="Yang W."/>
            <person name="Lam T.T.-Y."/>
            <person name="Chang Q."/>
            <person name="Ding S."/>
            <person name="Wang X."/>
            <person name="Zhu J."/>
            <person name="Ruan X."/>
            <person name="Zhao L."/>
            <person name="Wei J."/>
            <person name="Que T."/>
            <person name="Du C."/>
            <person name="Cheng J."/>
            <person name="Dai P."/>
            <person name="Han X."/>
            <person name="Huang E."/>
            <person name="Gao Y."/>
            <person name="Liu J."/>
            <person name="Shao H."/>
            <person name="Ye R."/>
            <person name="Li L."/>
            <person name="Wei W."/>
            <person name="Wang X."/>
            <person name="Wang C."/>
            <person name="Yang T."/>
            <person name="Huo Q."/>
            <person name="Li W."/>
            <person name="Guo W."/>
            <person name="Chen H."/>
            <person name="Zhou L."/>
            <person name="Ni X."/>
            <person name="Tian J."/>
            <person name="Zhou Y."/>
            <person name="Sheng Y."/>
            <person name="Liu T."/>
            <person name="Pan Y."/>
            <person name="Xia L."/>
            <person name="Li J."/>
            <person name="Zhao F."/>
            <person name="Cao W."/>
        </authorList>
    </citation>
    <scope>NUCLEOTIDE SEQUENCE</scope>
    <source>
        <strain evidence="1">Hyas-2018</strain>
    </source>
</reference>